<evidence type="ECO:0000259" key="1">
    <source>
        <dbReference type="PROSITE" id="PS50835"/>
    </source>
</evidence>
<reference evidence="2 3" key="1">
    <citation type="submission" date="2015-12" db="EMBL/GenBank/DDBJ databases">
        <title>Haloprofundus marisrubri gen. nov., sp. nov., an extremely halophilic archaeon isolated from the Discovery deep brine-seawater interface in the Red Sea.</title>
        <authorList>
            <person name="Zhang G."/>
            <person name="Stingl U."/>
            <person name="Rashid M."/>
        </authorList>
    </citation>
    <scope>NUCLEOTIDE SEQUENCE [LARGE SCALE GENOMIC DNA]</scope>
    <source>
        <strain evidence="2 3">SB9</strain>
    </source>
</reference>
<accession>A0A0W1R7D0</accession>
<dbReference type="AlphaFoldDB" id="A0A0W1R7D0"/>
<name>A0A0W1R7D0_9EURY</name>
<protein>
    <recommendedName>
        <fullName evidence="1">Ig-like domain-containing protein</fullName>
    </recommendedName>
</protein>
<organism evidence="2 3">
    <name type="scientific">Haloprofundus marisrubri</name>
    <dbReference type="NCBI Taxonomy" id="1514971"/>
    <lineage>
        <taxon>Archaea</taxon>
        <taxon>Methanobacteriati</taxon>
        <taxon>Methanobacteriota</taxon>
        <taxon>Stenosarchaea group</taxon>
        <taxon>Halobacteria</taxon>
        <taxon>Halobacteriales</taxon>
        <taxon>Haloferacaceae</taxon>
        <taxon>Haloprofundus</taxon>
    </lineage>
</organism>
<dbReference type="Proteomes" id="UP000054387">
    <property type="component" value="Unassembled WGS sequence"/>
</dbReference>
<evidence type="ECO:0000313" key="3">
    <source>
        <dbReference type="Proteomes" id="UP000054387"/>
    </source>
</evidence>
<gene>
    <name evidence="2" type="ORF">AUR64_15070</name>
</gene>
<dbReference type="PANTHER" id="PTHR36166">
    <property type="entry name" value="CHROMOSOME 9, WHOLE GENOME SHOTGUN SEQUENCE"/>
    <property type="match status" value="1"/>
</dbReference>
<dbReference type="OrthoDB" id="66844at2157"/>
<dbReference type="InterPro" id="IPR023393">
    <property type="entry name" value="START-like_dom_sf"/>
</dbReference>
<evidence type="ECO:0000313" key="2">
    <source>
        <dbReference type="EMBL" id="KTG09116.1"/>
    </source>
</evidence>
<dbReference type="Gene3D" id="3.30.530.20">
    <property type="match status" value="1"/>
</dbReference>
<dbReference type="InterPro" id="IPR007110">
    <property type="entry name" value="Ig-like_dom"/>
</dbReference>
<dbReference type="PANTHER" id="PTHR36166:SF1">
    <property type="entry name" value="SRPBCC DOMAIN-CONTAINING PROTEIN"/>
    <property type="match status" value="1"/>
</dbReference>
<dbReference type="PROSITE" id="PS50835">
    <property type="entry name" value="IG_LIKE"/>
    <property type="match status" value="1"/>
</dbReference>
<sequence>MKHIRTSIDIEAPPSIVWEILTDLDAYHEWNPYITEASGEVEEGEIVEIHVEPTGRRQSTLDCRVTNVVPERRLQWVGELRVPGLFRGRHTFELDALGDDRTRLVNREEVSGLLTRFVVTEETPLDYEWMNKELARRAELWFNPQRTAEA</sequence>
<dbReference type="Pfam" id="PF10604">
    <property type="entry name" value="Polyketide_cyc2"/>
    <property type="match status" value="1"/>
</dbReference>
<feature type="domain" description="Ig-like" evidence="1">
    <location>
        <begin position="32"/>
        <end position="76"/>
    </location>
</feature>
<dbReference type="RefSeq" id="WP_058582269.1">
    <property type="nucleotide sequence ID" value="NZ_LOPU01000029.1"/>
</dbReference>
<comment type="caution">
    <text evidence="2">The sequence shown here is derived from an EMBL/GenBank/DDBJ whole genome shotgun (WGS) entry which is preliminary data.</text>
</comment>
<dbReference type="SUPFAM" id="SSF55961">
    <property type="entry name" value="Bet v1-like"/>
    <property type="match status" value="1"/>
</dbReference>
<dbReference type="EMBL" id="LOPU01000029">
    <property type="protein sequence ID" value="KTG09116.1"/>
    <property type="molecule type" value="Genomic_DNA"/>
</dbReference>
<keyword evidence="3" id="KW-1185">Reference proteome</keyword>
<dbReference type="CDD" id="cd07822">
    <property type="entry name" value="SRPBCC_4"/>
    <property type="match status" value="1"/>
</dbReference>
<proteinExistence type="predicted"/>
<dbReference type="InterPro" id="IPR019587">
    <property type="entry name" value="Polyketide_cyclase/dehydratase"/>
</dbReference>